<dbReference type="EMBL" id="ML995864">
    <property type="protein sequence ID" value="KAF2766897.1"/>
    <property type="molecule type" value="Genomic_DNA"/>
</dbReference>
<reference evidence="1" key="1">
    <citation type="journal article" date="2020" name="Stud. Mycol.">
        <title>101 Dothideomycetes genomes: a test case for predicting lifestyles and emergence of pathogens.</title>
        <authorList>
            <person name="Haridas S."/>
            <person name="Albert R."/>
            <person name="Binder M."/>
            <person name="Bloem J."/>
            <person name="Labutti K."/>
            <person name="Salamov A."/>
            <person name="Andreopoulos B."/>
            <person name="Baker S."/>
            <person name="Barry K."/>
            <person name="Bills G."/>
            <person name="Bluhm B."/>
            <person name="Cannon C."/>
            <person name="Castanera R."/>
            <person name="Culley D."/>
            <person name="Daum C."/>
            <person name="Ezra D."/>
            <person name="Gonzalez J."/>
            <person name="Henrissat B."/>
            <person name="Kuo A."/>
            <person name="Liang C."/>
            <person name="Lipzen A."/>
            <person name="Lutzoni F."/>
            <person name="Magnuson J."/>
            <person name="Mondo S."/>
            <person name="Nolan M."/>
            <person name="Ohm R."/>
            <person name="Pangilinan J."/>
            <person name="Park H.-J."/>
            <person name="Ramirez L."/>
            <person name="Alfaro M."/>
            <person name="Sun H."/>
            <person name="Tritt A."/>
            <person name="Yoshinaga Y."/>
            <person name="Zwiers L.-H."/>
            <person name="Turgeon B."/>
            <person name="Goodwin S."/>
            <person name="Spatafora J."/>
            <person name="Crous P."/>
            <person name="Grigoriev I."/>
        </authorList>
    </citation>
    <scope>NUCLEOTIDE SEQUENCE</scope>
    <source>
        <strain evidence="1">CBS 116005</strain>
    </source>
</reference>
<evidence type="ECO:0000313" key="2">
    <source>
        <dbReference type="Proteomes" id="UP000799436"/>
    </source>
</evidence>
<dbReference type="InterPro" id="IPR029044">
    <property type="entry name" value="Nucleotide-diphossugar_trans"/>
</dbReference>
<dbReference type="SUPFAM" id="SSF53448">
    <property type="entry name" value="Nucleotide-diphospho-sugar transferases"/>
    <property type="match status" value="1"/>
</dbReference>
<feature type="non-terminal residue" evidence="1">
    <location>
        <position position="299"/>
    </location>
</feature>
<organism evidence="1 2">
    <name type="scientific">Teratosphaeria nubilosa</name>
    <dbReference type="NCBI Taxonomy" id="161662"/>
    <lineage>
        <taxon>Eukaryota</taxon>
        <taxon>Fungi</taxon>
        <taxon>Dikarya</taxon>
        <taxon>Ascomycota</taxon>
        <taxon>Pezizomycotina</taxon>
        <taxon>Dothideomycetes</taxon>
        <taxon>Dothideomycetidae</taxon>
        <taxon>Mycosphaerellales</taxon>
        <taxon>Teratosphaeriaceae</taxon>
        <taxon>Teratosphaeria</taxon>
    </lineage>
</organism>
<dbReference type="AlphaFoldDB" id="A0A6G1L215"/>
<protein>
    <submittedName>
        <fullName evidence="1">Nucleotide-diphospho-sugar transferase</fullName>
    </submittedName>
</protein>
<evidence type="ECO:0000313" key="1">
    <source>
        <dbReference type="EMBL" id="KAF2766897.1"/>
    </source>
</evidence>
<accession>A0A6G1L215</accession>
<keyword evidence="1" id="KW-0808">Transferase</keyword>
<name>A0A6G1L215_9PEZI</name>
<dbReference type="GO" id="GO:0016740">
    <property type="term" value="F:transferase activity"/>
    <property type="evidence" value="ECO:0007669"/>
    <property type="project" value="UniProtKB-KW"/>
</dbReference>
<dbReference type="PANTHER" id="PTHR11183">
    <property type="entry name" value="GLYCOGENIN SUBFAMILY MEMBER"/>
    <property type="match status" value="1"/>
</dbReference>
<keyword evidence="2" id="KW-1185">Reference proteome</keyword>
<dbReference type="OrthoDB" id="2014201at2759"/>
<dbReference type="Proteomes" id="UP000799436">
    <property type="component" value="Unassembled WGS sequence"/>
</dbReference>
<sequence length="299" mass="34498">ESQYAFLTLLSADKESGSDGEDVNEDHYYINVRILAYQFRHAIGTKSKVPFVVLVTPDVDHRKRQQLERDGALVHEVETVTPGLLVPSLERWEDVLTKFRLWELTQFERIAFIDADMFLFRNIDHIFNDPAAKVQQTCKAAKRTDDALPATYVFAGYAEQTLNHSYPPVKPGPEHDVPFPWYFNTGLFITRPDPILYAYYLSLTQAPEGKPQETSSLPFDSSLPDQNLLNYAHRWDEAKGCMPWVPLDAKWVTHHTKVEDLEGGAYAAHVHYWDPIHLDVQPYLLAKKAEMEAFYERRE</sequence>
<feature type="non-terminal residue" evidence="1">
    <location>
        <position position="1"/>
    </location>
</feature>
<dbReference type="Gene3D" id="3.90.550.10">
    <property type="entry name" value="Spore Coat Polysaccharide Biosynthesis Protein SpsA, Chain A"/>
    <property type="match status" value="1"/>
</dbReference>
<dbReference type="InterPro" id="IPR050587">
    <property type="entry name" value="GNT1/Glycosyltrans_8"/>
</dbReference>
<gene>
    <name evidence="1" type="ORF">EJ03DRAFT_253476</name>
</gene>
<proteinExistence type="predicted"/>